<evidence type="ECO:0000256" key="7">
    <source>
        <dbReference type="SAM" id="SignalP"/>
    </source>
</evidence>
<dbReference type="PANTHER" id="PTHR34001:SF3">
    <property type="entry name" value="BLL7405 PROTEIN"/>
    <property type="match status" value="1"/>
</dbReference>
<dbReference type="GO" id="GO:0009279">
    <property type="term" value="C:cell outer membrane"/>
    <property type="evidence" value="ECO:0007669"/>
    <property type="project" value="UniProtKB-SubCell"/>
</dbReference>
<organism evidence="9 10">
    <name type="scientific">Methylosinus sporium</name>
    <dbReference type="NCBI Taxonomy" id="428"/>
    <lineage>
        <taxon>Bacteria</taxon>
        <taxon>Pseudomonadati</taxon>
        <taxon>Pseudomonadota</taxon>
        <taxon>Alphaproteobacteria</taxon>
        <taxon>Hyphomicrobiales</taxon>
        <taxon>Methylocystaceae</taxon>
        <taxon>Methylosinus</taxon>
    </lineage>
</organism>
<dbReference type="AlphaFoldDB" id="A0A549SN02"/>
<name>A0A549SN02_METSR</name>
<evidence type="ECO:0000256" key="3">
    <source>
        <dbReference type="ARBA" id="ARBA00023136"/>
    </source>
</evidence>
<protein>
    <submittedName>
        <fullName evidence="9">Porin family protein</fullName>
    </submittedName>
</protein>
<accession>A0A549SN02</accession>
<reference evidence="9 10" key="1">
    <citation type="submission" date="2019-07" db="EMBL/GenBank/DDBJ databases">
        <title>Ln-dependent methylotrophs.</title>
        <authorList>
            <person name="Tani A."/>
        </authorList>
    </citation>
    <scope>NUCLEOTIDE SEQUENCE [LARGE SCALE GENOMIC DNA]</scope>
    <source>
        <strain evidence="9 10">SM89A</strain>
    </source>
</reference>
<evidence type="ECO:0000256" key="5">
    <source>
        <dbReference type="ARBA" id="ARBA00038306"/>
    </source>
</evidence>
<dbReference type="EMBL" id="VJMF01000061">
    <property type="protein sequence ID" value="TRL31005.1"/>
    <property type="molecule type" value="Genomic_DNA"/>
</dbReference>
<comment type="similarity">
    <text evidence="5">Belongs to the Omp25/RopB family.</text>
</comment>
<gene>
    <name evidence="9" type="ORF">FM996_14695</name>
</gene>
<evidence type="ECO:0000313" key="9">
    <source>
        <dbReference type="EMBL" id="TRL31005.1"/>
    </source>
</evidence>
<dbReference type="InterPro" id="IPR011250">
    <property type="entry name" value="OMP/PagP_B-barrel"/>
</dbReference>
<feature type="signal peptide" evidence="7">
    <location>
        <begin position="1"/>
        <end position="21"/>
    </location>
</feature>
<dbReference type="RefSeq" id="WP_142863640.1">
    <property type="nucleotide sequence ID" value="NZ_VJMF01000061.1"/>
</dbReference>
<dbReference type="PANTHER" id="PTHR34001">
    <property type="entry name" value="BLL7405 PROTEIN"/>
    <property type="match status" value="1"/>
</dbReference>
<dbReference type="Proteomes" id="UP000316781">
    <property type="component" value="Unassembled WGS sequence"/>
</dbReference>
<feature type="chain" id="PRO_5022072056" evidence="7">
    <location>
        <begin position="22"/>
        <end position="731"/>
    </location>
</feature>
<evidence type="ECO:0000256" key="2">
    <source>
        <dbReference type="ARBA" id="ARBA00022729"/>
    </source>
</evidence>
<dbReference type="InterPro" id="IPR051692">
    <property type="entry name" value="OMP-like"/>
</dbReference>
<feature type="compositionally biased region" description="Gly residues" evidence="6">
    <location>
        <begin position="371"/>
        <end position="384"/>
    </location>
</feature>
<keyword evidence="3" id="KW-0472">Membrane</keyword>
<feature type="compositionally biased region" description="Gly residues" evidence="6">
    <location>
        <begin position="311"/>
        <end position="337"/>
    </location>
</feature>
<evidence type="ECO:0000256" key="1">
    <source>
        <dbReference type="ARBA" id="ARBA00004442"/>
    </source>
</evidence>
<sequence length="731" mass="76082">MRSLILLSAGASAFAFGTALAADLPLRESAPILPLPKWEGYYAGLDAGCVAASAGPIGFATAPAVTGKYLTDPAMWPMRAPFWATQNGELAGGGVAGFLGGIQIGYNYRSEYLGPLVAGVEVDFQGVGAGNRNSGGATFARDILVNGDALSNSASGASSLQYLGTLRGRLGYLVDRALLVYATGGFAFGGVEHKIALSSLYANAAGLPIQNAIGSLATLTPQTGWTAGAGVEWMFMPDWSLKAEYLYFSLDGGKVRTASQAYPLAANAFGGANGAPADWTSSVVSSPRMSGSIARIGINYHFASNVAAAGHGGGASHGQEGGGGAESHGGDGDGMPKGGARHAGAGRHGAGGMHGSKSKGASHVADAAAGGHKGAAGHEGAGGGKEGHDGEHKGKVHTVVPAGVYGAHMVGAGETRFAYTPSYGVMRGNYVGSSTIAPYQVTQIPWIPNSVFALPNFFAANPTRTLRNAPDNMKMQMHMFHGMFGITDWFNVMVMGSLSDKNMSMTVFRGPNGSTPLGPTNSATQGWGDTMLQGLVRLYEDDIHHLHVNLGLSLPTGSISEEIIHMHPSGVFFQKRAYYGLQLGTGTYDGLFGFTYRGKLDAWSWGVIYRGRAALGENQSGYLRGLSNEISAWGAYDVASGLAATGRVAATIWDRIHGHDVLIWGAQQGTVPDYQGGERVKLLGGFEYLLKSEGMKPVRIAVEAGAPVYQRLNGPQLGQSWELNTALNFGF</sequence>
<comment type="caution">
    <text evidence="9">The sequence shown here is derived from an EMBL/GenBank/DDBJ whole genome shotgun (WGS) entry which is preliminary data.</text>
</comment>
<evidence type="ECO:0000259" key="8">
    <source>
        <dbReference type="Pfam" id="PF13505"/>
    </source>
</evidence>
<evidence type="ECO:0000256" key="6">
    <source>
        <dbReference type="SAM" id="MobiDB-lite"/>
    </source>
</evidence>
<dbReference type="Pfam" id="PF13505">
    <property type="entry name" value="OMP_b-brl"/>
    <property type="match status" value="1"/>
</dbReference>
<keyword evidence="2 7" id="KW-0732">Signal</keyword>
<dbReference type="InterPro" id="IPR027385">
    <property type="entry name" value="Beta-barrel_OMP"/>
</dbReference>
<comment type="subcellular location">
    <subcellularLocation>
        <location evidence="1">Cell outer membrane</location>
    </subcellularLocation>
</comment>
<feature type="domain" description="Outer membrane protein beta-barrel" evidence="8">
    <location>
        <begin position="85"/>
        <end position="255"/>
    </location>
</feature>
<dbReference type="Gene3D" id="2.40.160.20">
    <property type="match status" value="1"/>
</dbReference>
<evidence type="ECO:0000313" key="10">
    <source>
        <dbReference type="Proteomes" id="UP000316781"/>
    </source>
</evidence>
<feature type="region of interest" description="Disordered" evidence="6">
    <location>
        <begin position="311"/>
        <end position="394"/>
    </location>
</feature>
<keyword evidence="4" id="KW-0998">Cell outer membrane</keyword>
<evidence type="ECO:0000256" key="4">
    <source>
        <dbReference type="ARBA" id="ARBA00023237"/>
    </source>
</evidence>
<dbReference type="SUPFAM" id="SSF56925">
    <property type="entry name" value="OMPA-like"/>
    <property type="match status" value="1"/>
</dbReference>
<proteinExistence type="inferred from homology"/>